<dbReference type="EMBL" id="OV696691">
    <property type="protein sequence ID" value="CAH1267095.1"/>
    <property type="molecule type" value="Genomic_DNA"/>
</dbReference>
<sequence length="320" mass="36138">MREAAGQDLAVRVVMLDKQRRQWTEYFNTRDMAQMARMPPSLKMKTEVETMQYFLQSYQTGQIVKDVPDARLGEMKNTVVRVGLFGLTGSGKSSFVNTVVKCVEGKDEELAIVQSSGAEGTILLEEFALGGGGPAKKPGFKLLDTRGFDVLGDDAHKEMLAILNGDIRSGQVIDREKCMETSMSGEDYKLSREVHVVLWFVKGSDPRLGSGSYQSHMAFLKMQLRKRTMKTLTIITHDDELQRKSCTDQQRRNIADQAREITGSDQNDTYFLTNNIKGGPFPSEQEQHVLDIVKTALTAAEYTIRMRQSKRKLRTMKYMV</sequence>
<organism evidence="1 2">
    <name type="scientific">Branchiostoma lanceolatum</name>
    <name type="common">Common lancelet</name>
    <name type="synonym">Amphioxus lanceolatum</name>
    <dbReference type="NCBI Taxonomy" id="7740"/>
    <lineage>
        <taxon>Eukaryota</taxon>
        <taxon>Metazoa</taxon>
        <taxon>Chordata</taxon>
        <taxon>Cephalochordata</taxon>
        <taxon>Leptocardii</taxon>
        <taxon>Amphioxiformes</taxon>
        <taxon>Branchiostomatidae</taxon>
        <taxon>Branchiostoma</taxon>
    </lineage>
</organism>
<dbReference type="InterPro" id="IPR027417">
    <property type="entry name" value="P-loop_NTPase"/>
</dbReference>
<accession>A0A8K0A3Z2</accession>
<dbReference type="CDD" id="cd00882">
    <property type="entry name" value="Ras_like_GTPase"/>
    <property type="match status" value="1"/>
</dbReference>
<gene>
    <name evidence="1" type="primary">Hypp3684</name>
    <name evidence="1" type="ORF">BLAG_LOCUS20565</name>
</gene>
<proteinExistence type="predicted"/>
<dbReference type="PANTHER" id="PTHR14241">
    <property type="entry name" value="INTERFERON-INDUCED PROTEIN 44"/>
    <property type="match status" value="1"/>
</dbReference>
<dbReference type="Gene3D" id="3.40.50.300">
    <property type="entry name" value="P-loop containing nucleotide triphosphate hydrolases"/>
    <property type="match status" value="1"/>
</dbReference>
<dbReference type="FunFam" id="3.40.50.300:FF:004979">
    <property type="entry name" value="Uncharacterized protein"/>
    <property type="match status" value="1"/>
</dbReference>
<name>A0A8K0A3Z2_BRALA</name>
<dbReference type="PANTHER" id="PTHR14241:SF32">
    <property type="entry name" value="VWFA DOMAIN-CONTAINING PROTEIN-RELATED"/>
    <property type="match status" value="1"/>
</dbReference>
<dbReference type="SUPFAM" id="SSF52540">
    <property type="entry name" value="P-loop containing nucleoside triphosphate hydrolases"/>
    <property type="match status" value="1"/>
</dbReference>
<dbReference type="AlphaFoldDB" id="A0A8K0A3Z2"/>
<evidence type="ECO:0000313" key="1">
    <source>
        <dbReference type="EMBL" id="CAH1267095.1"/>
    </source>
</evidence>
<reference evidence="1" key="1">
    <citation type="submission" date="2022-01" db="EMBL/GenBank/DDBJ databases">
        <authorList>
            <person name="Braso-Vives M."/>
        </authorList>
    </citation>
    <scope>NUCLEOTIDE SEQUENCE</scope>
</reference>
<evidence type="ECO:0000313" key="2">
    <source>
        <dbReference type="Proteomes" id="UP000838412"/>
    </source>
</evidence>
<protein>
    <submittedName>
        <fullName evidence="1">Hypp3684 protein</fullName>
    </submittedName>
</protein>
<dbReference type="OrthoDB" id="25620at2759"/>
<dbReference type="Proteomes" id="UP000838412">
    <property type="component" value="Chromosome 6"/>
</dbReference>
<keyword evidence="2" id="KW-1185">Reference proteome</keyword>